<evidence type="ECO:0000313" key="4">
    <source>
        <dbReference type="Proteomes" id="UP000177737"/>
    </source>
</evidence>
<gene>
    <name evidence="3" type="ORF">A2129_00195</name>
</gene>
<organism evidence="3 4">
    <name type="scientific">Candidatus Woesebacteria bacterium GWC1_42_13</name>
    <dbReference type="NCBI Taxonomy" id="1802475"/>
    <lineage>
        <taxon>Bacteria</taxon>
        <taxon>Candidatus Woeseibacteriota</taxon>
    </lineage>
</organism>
<reference evidence="3 4" key="1">
    <citation type="journal article" date="2016" name="Nat. Commun.">
        <title>Thousands of microbial genomes shed light on interconnected biogeochemical processes in an aquifer system.</title>
        <authorList>
            <person name="Anantharaman K."/>
            <person name="Brown C.T."/>
            <person name="Hug L.A."/>
            <person name="Sharon I."/>
            <person name="Castelle C.J."/>
            <person name="Probst A.J."/>
            <person name="Thomas B.C."/>
            <person name="Singh A."/>
            <person name="Wilkins M.J."/>
            <person name="Karaoz U."/>
            <person name="Brodie E.L."/>
            <person name="Williams K.H."/>
            <person name="Hubbard S.S."/>
            <person name="Banfield J.F."/>
        </authorList>
    </citation>
    <scope>NUCLEOTIDE SEQUENCE [LARGE SCALE GENOMIC DNA]</scope>
</reference>
<name>A0A1F7WX76_9BACT</name>
<protein>
    <recommendedName>
        <fullName evidence="2">DUF305 domain-containing protein</fullName>
    </recommendedName>
</protein>
<evidence type="ECO:0000256" key="1">
    <source>
        <dbReference type="SAM" id="Phobius"/>
    </source>
</evidence>
<dbReference type="PANTHER" id="PTHR36933">
    <property type="entry name" value="SLL0788 PROTEIN"/>
    <property type="match status" value="1"/>
</dbReference>
<dbReference type="Pfam" id="PF03713">
    <property type="entry name" value="DUF305"/>
    <property type="match status" value="1"/>
</dbReference>
<evidence type="ECO:0000259" key="2">
    <source>
        <dbReference type="Pfam" id="PF03713"/>
    </source>
</evidence>
<feature type="transmembrane region" description="Helical" evidence="1">
    <location>
        <begin position="6"/>
        <end position="27"/>
    </location>
</feature>
<proteinExistence type="predicted"/>
<keyword evidence="1" id="KW-1133">Transmembrane helix</keyword>
<evidence type="ECO:0000313" key="3">
    <source>
        <dbReference type="EMBL" id="OGM07454.1"/>
    </source>
</evidence>
<comment type="caution">
    <text evidence="3">The sequence shown here is derived from an EMBL/GenBank/DDBJ whole genome shotgun (WGS) entry which is preliminary data.</text>
</comment>
<dbReference type="PANTHER" id="PTHR36933:SF1">
    <property type="entry name" value="SLL0788 PROTEIN"/>
    <property type="match status" value="1"/>
</dbReference>
<dbReference type="InterPro" id="IPR005183">
    <property type="entry name" value="DUF305_CopM-like"/>
</dbReference>
<accession>A0A1F7WX76</accession>
<dbReference type="AlphaFoldDB" id="A0A1F7WX76"/>
<keyword evidence="1" id="KW-0472">Membrane</keyword>
<sequence length="139" mass="15432">MEKNSLYIVLAALAGLVAGVIISGYVVNNRNYSMMNMMGMGRGGAYMMQADQYSATGMQGMNMGMSMGEMSSTLATLKGDDFDRMFITLMIEHHQGAIDMANLVLSNSEKEELKDLANDIIIAQTKEIEMMKSWLDSWY</sequence>
<keyword evidence="1" id="KW-0812">Transmembrane</keyword>
<feature type="domain" description="DUF305" evidence="2">
    <location>
        <begin position="41"/>
        <end position="135"/>
    </location>
</feature>
<dbReference type="Gene3D" id="1.20.1260.10">
    <property type="match status" value="1"/>
</dbReference>
<dbReference type="Proteomes" id="UP000177737">
    <property type="component" value="Unassembled WGS sequence"/>
</dbReference>
<dbReference type="EMBL" id="MGFN01000009">
    <property type="protein sequence ID" value="OGM07454.1"/>
    <property type="molecule type" value="Genomic_DNA"/>
</dbReference>
<dbReference type="InterPro" id="IPR012347">
    <property type="entry name" value="Ferritin-like"/>
</dbReference>